<comment type="caution">
    <text evidence="2">The sequence shown here is derived from an EMBL/GenBank/DDBJ whole genome shotgun (WGS) entry which is preliminary data.</text>
</comment>
<feature type="domain" description="CRAL-TRIO" evidence="1">
    <location>
        <begin position="84"/>
        <end position="248"/>
    </location>
</feature>
<evidence type="ECO:0000313" key="2">
    <source>
        <dbReference type="EMBL" id="CAH9104769.1"/>
    </source>
</evidence>
<sequence length="252" mass="28800">MEGIIVNNNNNKVDEEAQDFSVQEKHKIELLRALLHKRADPSFQAVDDYTLRRFLGARELDVEKAAAMVIKYLKWRSAFMHISASEVPNEIAQNKMFMQGVDKQGRPIAVVFGARHIQNNNKGGLHEFKRYVAFGLDKLCARTSPGAEKFVVIGDLRDFGYANSDIKGYIAALSILQDFYPERLGKMFIVHVPYLFWTLYKVVHPFIDVNTKKKIVFVENKRLTSTLLEDIEESQLPEIYGGKQSLVPIHEA</sequence>
<dbReference type="PANTHER" id="PTHR46277">
    <property type="entry name" value="OS03G0850700 PROTEIN"/>
    <property type="match status" value="1"/>
</dbReference>
<dbReference type="InterPro" id="IPR036865">
    <property type="entry name" value="CRAL-TRIO_dom_sf"/>
</dbReference>
<accession>A0A9P0ZMQ7</accession>
<proteinExistence type="predicted"/>
<evidence type="ECO:0000259" key="1">
    <source>
        <dbReference type="PROSITE" id="PS50191"/>
    </source>
</evidence>
<evidence type="ECO:0000313" key="3">
    <source>
        <dbReference type="Proteomes" id="UP001152484"/>
    </source>
</evidence>
<dbReference type="PROSITE" id="PS50191">
    <property type="entry name" value="CRAL_TRIO"/>
    <property type="match status" value="1"/>
</dbReference>
<dbReference type="OrthoDB" id="1434354at2759"/>
<protein>
    <recommendedName>
        <fullName evidence="1">CRAL-TRIO domain-containing protein</fullName>
    </recommendedName>
</protein>
<dbReference type="SUPFAM" id="SSF46938">
    <property type="entry name" value="CRAL/TRIO N-terminal domain"/>
    <property type="match status" value="1"/>
</dbReference>
<dbReference type="SMART" id="SM01100">
    <property type="entry name" value="CRAL_TRIO_N"/>
    <property type="match status" value="1"/>
</dbReference>
<dbReference type="Proteomes" id="UP001152484">
    <property type="component" value="Unassembled WGS sequence"/>
</dbReference>
<dbReference type="CDD" id="cd00170">
    <property type="entry name" value="SEC14"/>
    <property type="match status" value="1"/>
</dbReference>
<name>A0A9P0ZMQ7_CUSEU</name>
<dbReference type="SUPFAM" id="SSF52087">
    <property type="entry name" value="CRAL/TRIO domain"/>
    <property type="match status" value="1"/>
</dbReference>
<dbReference type="Gene3D" id="3.40.525.10">
    <property type="entry name" value="CRAL-TRIO lipid binding domain"/>
    <property type="match status" value="1"/>
</dbReference>
<dbReference type="PANTHER" id="PTHR46277:SF19">
    <property type="entry name" value="RANDOM SLUG PROTEIN 5-LIKE"/>
    <property type="match status" value="1"/>
</dbReference>
<reference evidence="2" key="1">
    <citation type="submission" date="2022-07" db="EMBL/GenBank/DDBJ databases">
        <authorList>
            <person name="Macas J."/>
            <person name="Novak P."/>
            <person name="Neumann P."/>
        </authorList>
    </citation>
    <scope>NUCLEOTIDE SEQUENCE</scope>
</reference>
<dbReference type="Pfam" id="PF00650">
    <property type="entry name" value="CRAL_TRIO"/>
    <property type="match status" value="1"/>
</dbReference>
<keyword evidence="3" id="KW-1185">Reference proteome</keyword>
<gene>
    <name evidence="2" type="ORF">CEURO_LOCUS16683</name>
</gene>
<dbReference type="EMBL" id="CAMAPE010000046">
    <property type="protein sequence ID" value="CAH9104769.1"/>
    <property type="molecule type" value="Genomic_DNA"/>
</dbReference>
<dbReference type="InterPro" id="IPR011074">
    <property type="entry name" value="CRAL/TRIO_N_dom"/>
</dbReference>
<dbReference type="InterPro" id="IPR036273">
    <property type="entry name" value="CRAL/TRIO_N_dom_sf"/>
</dbReference>
<organism evidence="2 3">
    <name type="scientific">Cuscuta europaea</name>
    <name type="common">European dodder</name>
    <dbReference type="NCBI Taxonomy" id="41803"/>
    <lineage>
        <taxon>Eukaryota</taxon>
        <taxon>Viridiplantae</taxon>
        <taxon>Streptophyta</taxon>
        <taxon>Embryophyta</taxon>
        <taxon>Tracheophyta</taxon>
        <taxon>Spermatophyta</taxon>
        <taxon>Magnoliopsida</taxon>
        <taxon>eudicotyledons</taxon>
        <taxon>Gunneridae</taxon>
        <taxon>Pentapetalae</taxon>
        <taxon>asterids</taxon>
        <taxon>lamiids</taxon>
        <taxon>Solanales</taxon>
        <taxon>Convolvulaceae</taxon>
        <taxon>Cuscuteae</taxon>
        <taxon>Cuscuta</taxon>
        <taxon>Cuscuta subgen. Cuscuta</taxon>
    </lineage>
</organism>
<dbReference type="AlphaFoldDB" id="A0A9P0ZMQ7"/>
<dbReference type="SMART" id="SM00516">
    <property type="entry name" value="SEC14"/>
    <property type="match status" value="1"/>
</dbReference>
<dbReference type="InterPro" id="IPR001251">
    <property type="entry name" value="CRAL-TRIO_dom"/>
</dbReference>